<sequence>MNSTTQFSELEFSPIQKSDDHVFDPIFFEMRLWFTNIAYKLFDKMSKKNNYAHTNTYEDIYMYYFFAGQLFAKSFDSDKLLKKIG</sequence>
<proteinExistence type="predicted"/>
<organism evidence="1 2">
    <name type="scientific">Camellia sinensis</name>
    <name type="common">Tea plant</name>
    <name type="synonym">Thea sinensis</name>
    <dbReference type="NCBI Taxonomy" id="4442"/>
    <lineage>
        <taxon>Eukaryota</taxon>
        <taxon>Viridiplantae</taxon>
        <taxon>Streptophyta</taxon>
        <taxon>Embryophyta</taxon>
        <taxon>Tracheophyta</taxon>
        <taxon>Spermatophyta</taxon>
        <taxon>Magnoliopsida</taxon>
        <taxon>eudicotyledons</taxon>
        <taxon>Gunneridae</taxon>
        <taxon>Pentapetalae</taxon>
        <taxon>asterids</taxon>
        <taxon>Ericales</taxon>
        <taxon>Theaceae</taxon>
        <taxon>Camellia</taxon>
    </lineage>
</organism>
<dbReference type="EMBL" id="JACBKZ010000015">
    <property type="protein sequence ID" value="KAF5930306.1"/>
    <property type="molecule type" value="Genomic_DNA"/>
</dbReference>
<reference evidence="2" key="1">
    <citation type="journal article" date="2020" name="Nat. Commun.">
        <title>Genome assembly of wild tea tree DASZ reveals pedigree and selection history of tea varieties.</title>
        <authorList>
            <person name="Zhang W."/>
            <person name="Zhang Y."/>
            <person name="Qiu H."/>
            <person name="Guo Y."/>
            <person name="Wan H."/>
            <person name="Zhang X."/>
            <person name="Scossa F."/>
            <person name="Alseekh S."/>
            <person name="Zhang Q."/>
            <person name="Wang P."/>
            <person name="Xu L."/>
            <person name="Schmidt M.H."/>
            <person name="Jia X."/>
            <person name="Li D."/>
            <person name="Zhu A."/>
            <person name="Guo F."/>
            <person name="Chen W."/>
            <person name="Ni D."/>
            <person name="Usadel B."/>
            <person name="Fernie A.R."/>
            <person name="Wen W."/>
        </authorList>
    </citation>
    <scope>NUCLEOTIDE SEQUENCE [LARGE SCALE GENOMIC DNA]</scope>
    <source>
        <strain evidence="2">cv. G240</strain>
    </source>
</reference>
<dbReference type="Proteomes" id="UP000593564">
    <property type="component" value="Unassembled WGS sequence"/>
</dbReference>
<evidence type="ECO:0000313" key="1">
    <source>
        <dbReference type="EMBL" id="KAF5930306.1"/>
    </source>
</evidence>
<name>A0A7J7FTF6_CAMSI</name>
<dbReference type="AlphaFoldDB" id="A0A7J7FTF6"/>
<reference evidence="1 2" key="2">
    <citation type="submission" date="2020-07" db="EMBL/GenBank/DDBJ databases">
        <title>Genome assembly of wild tea tree DASZ reveals pedigree and selection history of tea varieties.</title>
        <authorList>
            <person name="Zhang W."/>
        </authorList>
    </citation>
    <scope>NUCLEOTIDE SEQUENCE [LARGE SCALE GENOMIC DNA]</scope>
    <source>
        <strain evidence="2">cv. G240</strain>
        <tissue evidence="1">Leaf</tissue>
    </source>
</reference>
<evidence type="ECO:0000313" key="2">
    <source>
        <dbReference type="Proteomes" id="UP000593564"/>
    </source>
</evidence>
<accession>A0A7J7FTF6</accession>
<protein>
    <submittedName>
        <fullName evidence="1">Uncharacterized protein</fullName>
    </submittedName>
</protein>
<comment type="caution">
    <text evidence="1">The sequence shown here is derived from an EMBL/GenBank/DDBJ whole genome shotgun (WGS) entry which is preliminary data.</text>
</comment>
<keyword evidence="2" id="KW-1185">Reference proteome</keyword>
<gene>
    <name evidence="1" type="ORF">HYC85_031179</name>
</gene>